<keyword evidence="2" id="KW-1185">Reference proteome</keyword>
<comment type="caution">
    <text evidence="1">The sequence shown here is derived from an EMBL/GenBank/DDBJ whole genome shotgun (WGS) entry which is preliminary data.</text>
</comment>
<dbReference type="AlphaFoldDB" id="A0A420VPU8"/>
<dbReference type="RefSeq" id="WP_121127402.1">
    <property type="nucleotide sequence ID" value="NZ_RBWS01000034.1"/>
</dbReference>
<proteinExistence type="predicted"/>
<sequence length="109" mass="13327">MSSKKQFIDEVFTTFEINSLIERRKCRATGKVRFNSKGEAGFFIQWLKWRYKKWLRGKNRRKHRYGSGEGKPKQRYTYGCIHCGGYHITKEHPHDYRRKKEKYEQKYAE</sequence>
<gene>
    <name evidence="1" type="ORF">D7322_27685</name>
</gene>
<reference evidence="1 2" key="1">
    <citation type="submission" date="2018-10" db="EMBL/GenBank/DDBJ databases">
        <title>Sphingobacterium sp. M05W1-28.</title>
        <authorList>
            <person name="Cai H."/>
        </authorList>
    </citation>
    <scope>NUCLEOTIDE SEQUENCE [LARGE SCALE GENOMIC DNA]</scope>
    <source>
        <strain evidence="1 2">M05W1-28</strain>
    </source>
</reference>
<accession>A0A420VPU8</accession>
<organism evidence="1 2">
    <name type="scientific">Sphingobacterium puteale</name>
    <dbReference type="NCBI Taxonomy" id="2420510"/>
    <lineage>
        <taxon>Bacteria</taxon>
        <taxon>Pseudomonadati</taxon>
        <taxon>Bacteroidota</taxon>
        <taxon>Sphingobacteriia</taxon>
        <taxon>Sphingobacteriales</taxon>
        <taxon>Sphingobacteriaceae</taxon>
        <taxon>Sphingobacterium</taxon>
    </lineage>
</organism>
<dbReference type="EMBL" id="RBWS01000034">
    <property type="protein sequence ID" value="RKO68360.1"/>
    <property type="molecule type" value="Genomic_DNA"/>
</dbReference>
<dbReference type="Proteomes" id="UP000282423">
    <property type="component" value="Unassembled WGS sequence"/>
</dbReference>
<name>A0A420VPU8_9SPHI</name>
<evidence type="ECO:0000313" key="2">
    <source>
        <dbReference type="Proteomes" id="UP000282423"/>
    </source>
</evidence>
<dbReference type="OrthoDB" id="710504at2"/>
<evidence type="ECO:0000313" key="1">
    <source>
        <dbReference type="EMBL" id="RKO68360.1"/>
    </source>
</evidence>
<protein>
    <submittedName>
        <fullName evidence="1">Uncharacterized protein</fullName>
    </submittedName>
</protein>